<feature type="domain" description="DUF6596" evidence="2">
    <location>
        <begin position="179"/>
        <end position="279"/>
    </location>
</feature>
<dbReference type="SUPFAM" id="SSF88946">
    <property type="entry name" value="Sigma2 domain of RNA polymerase sigma factors"/>
    <property type="match status" value="1"/>
</dbReference>
<dbReference type="InterPro" id="IPR007627">
    <property type="entry name" value="RNA_pol_sigma70_r2"/>
</dbReference>
<feature type="domain" description="RNA polymerase sigma-70 region 2" evidence="1">
    <location>
        <begin position="12"/>
        <end position="78"/>
    </location>
</feature>
<accession>A0A1H8IHA6</accession>
<evidence type="ECO:0000313" key="3">
    <source>
        <dbReference type="EMBL" id="SEN68053.1"/>
    </source>
</evidence>
<dbReference type="PANTHER" id="PTHR47756">
    <property type="entry name" value="BLL6612 PROTEIN-RELATED"/>
    <property type="match status" value="1"/>
</dbReference>
<gene>
    <name evidence="3" type="ORF">SAMN05192583_3292</name>
</gene>
<dbReference type="InterPro" id="IPR046531">
    <property type="entry name" value="DUF6596"/>
</dbReference>
<dbReference type="GO" id="GO:0006352">
    <property type="term" value="P:DNA-templated transcription initiation"/>
    <property type="evidence" value="ECO:0007669"/>
    <property type="project" value="InterPro"/>
</dbReference>
<proteinExistence type="predicted"/>
<dbReference type="AlphaFoldDB" id="A0A1H8IHA6"/>
<dbReference type="GO" id="GO:0003700">
    <property type="term" value="F:DNA-binding transcription factor activity"/>
    <property type="evidence" value="ECO:0007669"/>
    <property type="project" value="InterPro"/>
</dbReference>
<organism evidence="3 4">
    <name type="scientific">Sphingomonas gellani</name>
    <dbReference type="NCBI Taxonomy" id="1166340"/>
    <lineage>
        <taxon>Bacteria</taxon>
        <taxon>Pseudomonadati</taxon>
        <taxon>Pseudomonadota</taxon>
        <taxon>Alphaproteobacteria</taxon>
        <taxon>Sphingomonadales</taxon>
        <taxon>Sphingomonadaceae</taxon>
        <taxon>Sphingomonas</taxon>
    </lineage>
</organism>
<dbReference type="Pfam" id="PF04542">
    <property type="entry name" value="Sigma70_r2"/>
    <property type="match status" value="1"/>
</dbReference>
<dbReference type="Proteomes" id="UP000199206">
    <property type="component" value="Unassembled WGS sequence"/>
</dbReference>
<dbReference type="Pfam" id="PF20239">
    <property type="entry name" value="DUF6596"/>
    <property type="match status" value="1"/>
</dbReference>
<dbReference type="InterPro" id="IPR014284">
    <property type="entry name" value="RNA_pol_sigma-70_dom"/>
</dbReference>
<evidence type="ECO:0000259" key="1">
    <source>
        <dbReference type="Pfam" id="PF04542"/>
    </source>
</evidence>
<sequence length="409" mass="45181">MQLDADWAGLTFRSARPQVLAVLLRELGSLERAEEAFQEACLKALQAWATNGPPRNAAGWLTVVGRNAGIDQVRRNTRERALPETISSPIEVDEEDIDTATYGDDLLRLLFICCHRDLKAHQQIALALRIVSGLTVAEVAAAFLLGEKAMAQRLTRAKRVVRQADTAFETPSPLVRTERLSTVSTMIYLMFNQGYAASAQESTRTQALGAEAVRLGRLLLDLYPDEPELLGLVGLMLLQEARSSARFDEDGGSILLKDQNRTLWDRRMIAEGTALTDRAFRMRRPGRFQLQAGIAALHARAMRFEDTDWVQIEQLYRALTEAEPTPVVALNHAVAVSQVYGASAALALVEPLAGALDDYFYFHAVRGHLLEMLARPAEALAAYGSSLRLATSIAEAAQVRAFIDRLQQR</sequence>
<dbReference type="OrthoDB" id="9780299at2"/>
<dbReference type="RefSeq" id="WP_093666805.1">
    <property type="nucleotide sequence ID" value="NZ_FOCF01000010.1"/>
</dbReference>
<dbReference type="Gene3D" id="1.10.1740.10">
    <property type="match status" value="1"/>
</dbReference>
<name>A0A1H8IHA6_9SPHN</name>
<protein>
    <submittedName>
        <fullName evidence="3">RNA polymerase, sigma subunit, ECF family</fullName>
    </submittedName>
</protein>
<evidence type="ECO:0000313" key="4">
    <source>
        <dbReference type="Proteomes" id="UP000199206"/>
    </source>
</evidence>
<dbReference type="SUPFAM" id="SSF88659">
    <property type="entry name" value="Sigma3 and sigma4 domains of RNA polymerase sigma factors"/>
    <property type="match status" value="1"/>
</dbReference>
<dbReference type="InterPro" id="IPR013325">
    <property type="entry name" value="RNA_pol_sigma_r2"/>
</dbReference>
<dbReference type="STRING" id="1166340.SAMN05192583_3292"/>
<dbReference type="PANTHER" id="PTHR47756:SF1">
    <property type="entry name" value="BLL0085 PROTEIN"/>
    <property type="match status" value="1"/>
</dbReference>
<dbReference type="InterPro" id="IPR036388">
    <property type="entry name" value="WH-like_DNA-bd_sf"/>
</dbReference>
<reference evidence="4" key="1">
    <citation type="submission" date="2016-10" db="EMBL/GenBank/DDBJ databases">
        <authorList>
            <person name="Varghese N."/>
            <person name="Submissions S."/>
        </authorList>
    </citation>
    <scope>NUCLEOTIDE SEQUENCE [LARGE SCALE GENOMIC DNA]</scope>
    <source>
        <strain evidence="4">S6-262</strain>
    </source>
</reference>
<dbReference type="EMBL" id="FOCF01000010">
    <property type="protein sequence ID" value="SEN68053.1"/>
    <property type="molecule type" value="Genomic_DNA"/>
</dbReference>
<keyword evidence="4" id="KW-1185">Reference proteome</keyword>
<dbReference type="NCBIfam" id="TIGR02937">
    <property type="entry name" value="sigma70-ECF"/>
    <property type="match status" value="1"/>
</dbReference>
<dbReference type="Gene3D" id="1.10.10.10">
    <property type="entry name" value="Winged helix-like DNA-binding domain superfamily/Winged helix DNA-binding domain"/>
    <property type="match status" value="1"/>
</dbReference>
<evidence type="ECO:0000259" key="2">
    <source>
        <dbReference type="Pfam" id="PF20239"/>
    </source>
</evidence>
<dbReference type="InterPro" id="IPR013324">
    <property type="entry name" value="RNA_pol_sigma_r3/r4-like"/>
</dbReference>